<evidence type="ECO:0000313" key="2">
    <source>
        <dbReference type="EMBL" id="KFQ91907.1"/>
    </source>
</evidence>
<gene>
    <name evidence="2" type="ORF">Y956_00819</name>
</gene>
<reference evidence="2 3" key="1">
    <citation type="submission" date="2014-04" db="EMBL/GenBank/DDBJ databases">
        <title>Genome evolution of avian class.</title>
        <authorList>
            <person name="Zhang G."/>
            <person name="Li C."/>
        </authorList>
    </citation>
    <scope>NUCLEOTIDE SEQUENCE [LARGE SCALE GENOMIC DNA]</scope>
    <source>
        <strain evidence="2">BGI_Y956</strain>
    </source>
</reference>
<feature type="region of interest" description="Disordered" evidence="1">
    <location>
        <begin position="57"/>
        <end position="85"/>
    </location>
</feature>
<dbReference type="AlphaFoldDB" id="A0A091UNH3"/>
<proteinExistence type="predicted"/>
<organism evidence="2 3">
    <name type="scientific">Nipponia nippon</name>
    <name type="common">Crested ibis</name>
    <name type="synonym">Ibis nippon</name>
    <dbReference type="NCBI Taxonomy" id="128390"/>
    <lineage>
        <taxon>Eukaryota</taxon>
        <taxon>Metazoa</taxon>
        <taxon>Chordata</taxon>
        <taxon>Craniata</taxon>
        <taxon>Vertebrata</taxon>
        <taxon>Euteleostomi</taxon>
        <taxon>Archelosauria</taxon>
        <taxon>Archosauria</taxon>
        <taxon>Dinosauria</taxon>
        <taxon>Saurischia</taxon>
        <taxon>Theropoda</taxon>
        <taxon>Coelurosauria</taxon>
        <taxon>Aves</taxon>
        <taxon>Neognathae</taxon>
        <taxon>Neoaves</taxon>
        <taxon>Aequornithes</taxon>
        <taxon>Pelecaniformes</taxon>
        <taxon>Threskiornithidae</taxon>
        <taxon>Nipponia</taxon>
    </lineage>
</organism>
<feature type="non-terminal residue" evidence="2">
    <location>
        <position position="1"/>
    </location>
</feature>
<evidence type="ECO:0000256" key="1">
    <source>
        <dbReference type="SAM" id="MobiDB-lite"/>
    </source>
</evidence>
<accession>A0A091UNH3</accession>
<sequence length="85" mass="9410">AARQPVAHAPVGARVRVPRAHAQHRRARRVVLRHVGAVGGLLEHRRVVVHVRHLQHQRRAARQRRAAPVPGSDGNIISGDLFSVQ</sequence>
<name>A0A091UNH3_NIPNI</name>
<dbReference type="Proteomes" id="UP000053283">
    <property type="component" value="Unassembled WGS sequence"/>
</dbReference>
<feature type="non-terminal residue" evidence="2">
    <location>
        <position position="85"/>
    </location>
</feature>
<protein>
    <submittedName>
        <fullName evidence="2">Uncharacterized protein</fullName>
    </submittedName>
</protein>
<dbReference type="EMBL" id="KL409759">
    <property type="protein sequence ID" value="KFQ91907.1"/>
    <property type="molecule type" value="Genomic_DNA"/>
</dbReference>
<evidence type="ECO:0000313" key="3">
    <source>
        <dbReference type="Proteomes" id="UP000053283"/>
    </source>
</evidence>
<keyword evidence="3" id="KW-1185">Reference proteome</keyword>